<feature type="transmembrane region" description="Helical" evidence="12">
    <location>
        <begin position="58"/>
        <end position="76"/>
    </location>
</feature>
<comment type="subcellular location">
    <subcellularLocation>
        <location evidence="1">Cell membrane</location>
        <topology evidence="1">Multi-pass membrane protein</topology>
    </subcellularLocation>
</comment>
<dbReference type="GO" id="GO:0022904">
    <property type="term" value="P:respiratory electron transport chain"/>
    <property type="evidence" value="ECO:0007669"/>
    <property type="project" value="InterPro"/>
</dbReference>
<protein>
    <submittedName>
        <fullName evidence="14">Cytochrome B561</fullName>
    </submittedName>
</protein>
<dbReference type="InterPro" id="IPR011577">
    <property type="entry name" value="Cyt_b561_bac/Ni-Hgenase"/>
</dbReference>
<keyword evidence="9" id="KW-0408">Iron</keyword>
<evidence type="ECO:0000256" key="8">
    <source>
        <dbReference type="ARBA" id="ARBA00022989"/>
    </source>
</evidence>
<proteinExistence type="inferred from homology"/>
<accession>A0A3B0ZGE0</accession>
<dbReference type="PANTHER" id="PTHR30529:SF1">
    <property type="entry name" value="CYTOCHROME B561 HOMOLOG 2"/>
    <property type="match status" value="1"/>
</dbReference>
<keyword evidence="4" id="KW-0349">Heme</keyword>
<keyword evidence="6" id="KW-0479">Metal-binding</keyword>
<sequence>MNKKIYPIRWFNTTHHWGVIMITLHWVSALMIVGMLALGLWMVELSYYHNWYHKGPNLHKSIGITLFILTFIRLFWRKFNRCPLPLGIHNSQEKKLATAMHKLLYVLLIFIMVSGYLISTADGRAISVFNYVQVPALIHGIEQQEDVAGVVHLWLAISLVSMAALHMMASMKHHFFDHDRTLKRMFGF</sequence>
<evidence type="ECO:0000256" key="2">
    <source>
        <dbReference type="ARBA" id="ARBA00022448"/>
    </source>
</evidence>
<keyword evidence="3" id="KW-1003">Cell membrane</keyword>
<comment type="similarity">
    <text evidence="11">Belongs to the cytochrome b561 family.</text>
</comment>
<evidence type="ECO:0000256" key="4">
    <source>
        <dbReference type="ARBA" id="ARBA00022617"/>
    </source>
</evidence>
<evidence type="ECO:0000256" key="12">
    <source>
        <dbReference type="SAM" id="Phobius"/>
    </source>
</evidence>
<keyword evidence="10 12" id="KW-0472">Membrane</keyword>
<feature type="transmembrane region" description="Helical" evidence="12">
    <location>
        <begin position="103"/>
        <end position="121"/>
    </location>
</feature>
<feature type="transmembrane region" description="Helical" evidence="12">
    <location>
        <begin position="147"/>
        <end position="165"/>
    </location>
</feature>
<evidence type="ECO:0000256" key="10">
    <source>
        <dbReference type="ARBA" id="ARBA00023136"/>
    </source>
</evidence>
<dbReference type="GO" id="GO:0009055">
    <property type="term" value="F:electron transfer activity"/>
    <property type="evidence" value="ECO:0007669"/>
    <property type="project" value="InterPro"/>
</dbReference>
<evidence type="ECO:0000256" key="6">
    <source>
        <dbReference type="ARBA" id="ARBA00022723"/>
    </source>
</evidence>
<dbReference type="SUPFAM" id="SSF81342">
    <property type="entry name" value="Transmembrane di-heme cytochromes"/>
    <property type="match status" value="1"/>
</dbReference>
<keyword evidence="5 12" id="KW-0812">Transmembrane</keyword>
<evidence type="ECO:0000259" key="13">
    <source>
        <dbReference type="Pfam" id="PF01292"/>
    </source>
</evidence>
<dbReference type="GO" id="GO:0005886">
    <property type="term" value="C:plasma membrane"/>
    <property type="evidence" value="ECO:0007669"/>
    <property type="project" value="UniProtKB-SubCell"/>
</dbReference>
<keyword evidence="7" id="KW-0249">Electron transport</keyword>
<evidence type="ECO:0000256" key="9">
    <source>
        <dbReference type="ARBA" id="ARBA00023004"/>
    </source>
</evidence>
<name>A0A3B0ZGE0_9ZZZZ</name>
<reference evidence="14" key="1">
    <citation type="submission" date="2018-06" db="EMBL/GenBank/DDBJ databases">
        <authorList>
            <person name="Zhirakovskaya E."/>
        </authorList>
    </citation>
    <scope>NUCLEOTIDE SEQUENCE</scope>
</reference>
<dbReference type="InterPro" id="IPR052168">
    <property type="entry name" value="Cytochrome_b561_oxidase"/>
</dbReference>
<dbReference type="EMBL" id="UOFR01000015">
    <property type="protein sequence ID" value="VAW92485.1"/>
    <property type="molecule type" value="Genomic_DNA"/>
</dbReference>
<dbReference type="GO" id="GO:0020037">
    <property type="term" value="F:heme binding"/>
    <property type="evidence" value="ECO:0007669"/>
    <property type="project" value="TreeGrafter"/>
</dbReference>
<evidence type="ECO:0000256" key="11">
    <source>
        <dbReference type="ARBA" id="ARBA00037975"/>
    </source>
</evidence>
<keyword evidence="2" id="KW-0813">Transport</keyword>
<organism evidence="14">
    <name type="scientific">hydrothermal vent metagenome</name>
    <dbReference type="NCBI Taxonomy" id="652676"/>
    <lineage>
        <taxon>unclassified sequences</taxon>
        <taxon>metagenomes</taxon>
        <taxon>ecological metagenomes</taxon>
    </lineage>
</organism>
<evidence type="ECO:0000256" key="7">
    <source>
        <dbReference type="ARBA" id="ARBA00022982"/>
    </source>
</evidence>
<feature type="domain" description="Cytochrome b561 bacterial/Ni-hydrogenase" evidence="13">
    <location>
        <begin position="16"/>
        <end position="187"/>
    </location>
</feature>
<dbReference type="InterPro" id="IPR016174">
    <property type="entry name" value="Di-haem_cyt_TM"/>
</dbReference>
<feature type="transmembrane region" description="Helical" evidence="12">
    <location>
        <begin position="20"/>
        <end position="43"/>
    </location>
</feature>
<evidence type="ECO:0000256" key="1">
    <source>
        <dbReference type="ARBA" id="ARBA00004651"/>
    </source>
</evidence>
<dbReference type="Pfam" id="PF01292">
    <property type="entry name" value="Ni_hydr_CYTB"/>
    <property type="match status" value="1"/>
</dbReference>
<gene>
    <name evidence="14" type="ORF">MNBD_GAMMA21-521</name>
</gene>
<dbReference type="GO" id="GO:0046872">
    <property type="term" value="F:metal ion binding"/>
    <property type="evidence" value="ECO:0007669"/>
    <property type="project" value="UniProtKB-KW"/>
</dbReference>
<dbReference type="PANTHER" id="PTHR30529">
    <property type="entry name" value="CYTOCHROME B561"/>
    <property type="match status" value="1"/>
</dbReference>
<evidence type="ECO:0000256" key="3">
    <source>
        <dbReference type="ARBA" id="ARBA00022475"/>
    </source>
</evidence>
<keyword evidence="8 12" id="KW-1133">Transmembrane helix</keyword>
<evidence type="ECO:0000313" key="14">
    <source>
        <dbReference type="EMBL" id="VAW92485.1"/>
    </source>
</evidence>
<evidence type="ECO:0000256" key="5">
    <source>
        <dbReference type="ARBA" id="ARBA00022692"/>
    </source>
</evidence>
<dbReference type="AlphaFoldDB" id="A0A3B0ZGE0"/>